<dbReference type="PANTHER" id="PTHR10730">
    <property type="entry name" value="PROCOLLAGEN-LYSINE,2-OXOGLUTARATE 5-DIOXYGENASE/GLYCOSYLTRANSFERASE 25 FAMILY MEMBER"/>
    <property type="match status" value="1"/>
</dbReference>
<evidence type="ECO:0000256" key="1">
    <source>
        <dbReference type="SAM" id="SignalP"/>
    </source>
</evidence>
<feature type="domain" description="PLOD1-3-like GT" evidence="2">
    <location>
        <begin position="29"/>
        <end position="272"/>
    </location>
</feature>
<proteinExistence type="predicted"/>
<keyword evidence="1" id="KW-0732">Signal</keyword>
<reference evidence="3" key="1">
    <citation type="journal article" date="2024" name="Gigascience">
        <title>Chromosome-level genome of the poultry shaft louse Menopon gallinae provides insight into the host-switching and adaptive evolution of parasitic lice.</title>
        <authorList>
            <person name="Xu Y."/>
            <person name="Ma L."/>
            <person name="Liu S."/>
            <person name="Liang Y."/>
            <person name="Liu Q."/>
            <person name="He Z."/>
            <person name="Tian L."/>
            <person name="Duan Y."/>
            <person name="Cai W."/>
            <person name="Li H."/>
            <person name="Song F."/>
        </authorList>
    </citation>
    <scope>NUCLEOTIDE SEQUENCE</scope>
    <source>
        <strain evidence="3">Cailab_2023a</strain>
    </source>
</reference>
<dbReference type="Pfam" id="PF25342">
    <property type="entry name" value="GT_PLOD"/>
    <property type="match status" value="1"/>
</dbReference>
<dbReference type="PANTHER" id="PTHR10730:SF45">
    <property type="entry name" value="PROCOLLAGEN-LYSINE,2-OXOGLUTARATE 5-DIOXYGENASE"/>
    <property type="match status" value="1"/>
</dbReference>
<evidence type="ECO:0000313" key="3">
    <source>
        <dbReference type="EMBL" id="KAL0277166.1"/>
    </source>
</evidence>
<dbReference type="SUPFAM" id="SSF53448">
    <property type="entry name" value="Nucleotide-diphospho-sugar transferases"/>
    <property type="match status" value="1"/>
</dbReference>
<sequence>MFGLKYLQFSLLYTIVIAFLTVITAENGDDVLVLTVATNATDGYKRYLRSAEVFNIPVKTLGMGKKWTGGTMKSVGGGQKINLLKKEVVKYKDDPDKIIMFTDSYDVIFLAGLKEILSRFHDIGGRVVFGAEPFCWPDRSLASAYPHNSRGKQYLNSGGIIAYAPEFYSILTHKEIKDDDDDQLFYTQAYLNESMRNSLKIKLDHKSQIFHNMNGAVDEITLKMKNHEAYVENTAMKTTPVVLHANGPTNTKLELNNLGNYLARSWSSGEGCIACKEDVFSLSDRERSEFPKVFLALFVAKPTPFIEDFFRKIRALDYPKDKINLFVYNNAMYHENVVEEFVSNFGQKYRSVKQIKATDEIVESHAKTLAIEQFLNSKADYYFNVDSEAHLDNPYTLRLLVEQNRSIIAPMLVRPYKAWSNFWGALTEDGFYSRSFDYMDIVNNDKRGLWNVPYISGCYLINGTIIRNEATRPNYVHGSYDPDMAFCYHMREKGVFMYVSNRIDFGHLINPQNFDPSRTHPDFYEIFDNKWDWEQRYLHENYSENLNPDNKPLQPCPDVYWFPVASPRFCRELIEIMEAYGKWSDGSNKDLRLDGGYENVPTRDIHMKQVGLEPHWLYFLKEFVRPIQENVFTGYFHDVRSSLPGSAVLVTRFIRRHSSSFLVLIIISTVRGKVCPVSGYDR</sequence>
<dbReference type="AlphaFoldDB" id="A0AAW2I5R2"/>
<feature type="signal peptide" evidence="1">
    <location>
        <begin position="1"/>
        <end position="25"/>
    </location>
</feature>
<dbReference type="InterPro" id="IPR050757">
    <property type="entry name" value="Collagen_mod_GT25"/>
</dbReference>
<dbReference type="InterPro" id="IPR029044">
    <property type="entry name" value="Nucleotide-diphossugar_trans"/>
</dbReference>
<name>A0AAW2I5R2_9NEOP</name>
<accession>A0AAW2I5R2</accession>
<dbReference type="EMBL" id="JARGDH010000002">
    <property type="protein sequence ID" value="KAL0277166.1"/>
    <property type="molecule type" value="Genomic_DNA"/>
</dbReference>
<protein>
    <recommendedName>
        <fullName evidence="2">PLOD1-3-like GT domain-containing protein</fullName>
    </recommendedName>
</protein>
<dbReference type="GO" id="GO:0005783">
    <property type="term" value="C:endoplasmic reticulum"/>
    <property type="evidence" value="ECO:0007669"/>
    <property type="project" value="TreeGrafter"/>
</dbReference>
<feature type="chain" id="PRO_5043452824" description="PLOD1-3-like GT domain-containing protein" evidence="1">
    <location>
        <begin position="26"/>
        <end position="682"/>
    </location>
</feature>
<comment type="caution">
    <text evidence="3">The sequence shown here is derived from an EMBL/GenBank/DDBJ whole genome shotgun (WGS) entry which is preliminary data.</text>
</comment>
<gene>
    <name evidence="3" type="ORF">PYX00_004535</name>
</gene>
<dbReference type="GO" id="GO:0008475">
    <property type="term" value="F:procollagen-lysine 5-dioxygenase activity"/>
    <property type="evidence" value="ECO:0007669"/>
    <property type="project" value="TreeGrafter"/>
</dbReference>
<organism evidence="3">
    <name type="scientific">Menopon gallinae</name>
    <name type="common">poultry shaft louse</name>
    <dbReference type="NCBI Taxonomy" id="328185"/>
    <lineage>
        <taxon>Eukaryota</taxon>
        <taxon>Metazoa</taxon>
        <taxon>Ecdysozoa</taxon>
        <taxon>Arthropoda</taxon>
        <taxon>Hexapoda</taxon>
        <taxon>Insecta</taxon>
        <taxon>Pterygota</taxon>
        <taxon>Neoptera</taxon>
        <taxon>Paraneoptera</taxon>
        <taxon>Psocodea</taxon>
        <taxon>Troctomorpha</taxon>
        <taxon>Phthiraptera</taxon>
        <taxon>Amblycera</taxon>
        <taxon>Menoponidae</taxon>
        <taxon>Menopon</taxon>
    </lineage>
</organism>
<evidence type="ECO:0000259" key="2">
    <source>
        <dbReference type="Pfam" id="PF25342"/>
    </source>
</evidence>
<dbReference type="InterPro" id="IPR057589">
    <property type="entry name" value="GT_PLOD"/>
</dbReference>